<accession>A0AAV4TYK0</accession>
<sequence length="110" mass="12726">MYKDKRCLPSTMQEIRINPVNFELYNLAHKLVCSKKRSQLLSLAYVPSIAQLAERWTVEDILAGIHRSLRVKPPYHVTQPCIVQPQRYSPINRDLAVDHGRSGNRAEWLS</sequence>
<keyword evidence="2" id="KW-1185">Reference proteome</keyword>
<dbReference type="Proteomes" id="UP001054945">
    <property type="component" value="Unassembled WGS sequence"/>
</dbReference>
<gene>
    <name evidence="1" type="ORF">CEXT_122851</name>
</gene>
<proteinExistence type="predicted"/>
<evidence type="ECO:0000313" key="2">
    <source>
        <dbReference type="Proteomes" id="UP001054945"/>
    </source>
</evidence>
<dbReference type="AlphaFoldDB" id="A0AAV4TYK0"/>
<dbReference type="EMBL" id="BPLR01011979">
    <property type="protein sequence ID" value="GIY50452.1"/>
    <property type="molecule type" value="Genomic_DNA"/>
</dbReference>
<name>A0AAV4TYK0_CAEEX</name>
<organism evidence="1 2">
    <name type="scientific">Caerostris extrusa</name>
    <name type="common">Bark spider</name>
    <name type="synonym">Caerostris bankana</name>
    <dbReference type="NCBI Taxonomy" id="172846"/>
    <lineage>
        <taxon>Eukaryota</taxon>
        <taxon>Metazoa</taxon>
        <taxon>Ecdysozoa</taxon>
        <taxon>Arthropoda</taxon>
        <taxon>Chelicerata</taxon>
        <taxon>Arachnida</taxon>
        <taxon>Araneae</taxon>
        <taxon>Araneomorphae</taxon>
        <taxon>Entelegynae</taxon>
        <taxon>Araneoidea</taxon>
        <taxon>Araneidae</taxon>
        <taxon>Caerostris</taxon>
    </lineage>
</organism>
<protein>
    <submittedName>
        <fullName evidence="1">Uncharacterized protein</fullName>
    </submittedName>
</protein>
<reference evidence="1 2" key="1">
    <citation type="submission" date="2021-06" db="EMBL/GenBank/DDBJ databases">
        <title>Caerostris extrusa draft genome.</title>
        <authorList>
            <person name="Kono N."/>
            <person name="Arakawa K."/>
        </authorList>
    </citation>
    <scope>NUCLEOTIDE SEQUENCE [LARGE SCALE GENOMIC DNA]</scope>
</reference>
<comment type="caution">
    <text evidence="1">The sequence shown here is derived from an EMBL/GenBank/DDBJ whole genome shotgun (WGS) entry which is preliminary data.</text>
</comment>
<evidence type="ECO:0000313" key="1">
    <source>
        <dbReference type="EMBL" id="GIY50452.1"/>
    </source>
</evidence>